<organism evidence="2 3">
    <name type="scientific">Ceratopteris richardii</name>
    <name type="common">Triangle waterfern</name>
    <dbReference type="NCBI Taxonomy" id="49495"/>
    <lineage>
        <taxon>Eukaryota</taxon>
        <taxon>Viridiplantae</taxon>
        <taxon>Streptophyta</taxon>
        <taxon>Embryophyta</taxon>
        <taxon>Tracheophyta</taxon>
        <taxon>Polypodiopsida</taxon>
        <taxon>Polypodiidae</taxon>
        <taxon>Polypodiales</taxon>
        <taxon>Pteridineae</taxon>
        <taxon>Pteridaceae</taxon>
        <taxon>Parkerioideae</taxon>
        <taxon>Ceratopteris</taxon>
    </lineage>
</organism>
<keyword evidence="1" id="KW-0812">Transmembrane</keyword>
<name>A0A8T2V5M4_CERRI</name>
<keyword evidence="3" id="KW-1185">Reference proteome</keyword>
<evidence type="ECO:0000313" key="3">
    <source>
        <dbReference type="Proteomes" id="UP000825935"/>
    </source>
</evidence>
<dbReference type="Proteomes" id="UP000825935">
    <property type="component" value="Chromosome 3"/>
</dbReference>
<accession>A0A8T2V5M4</accession>
<dbReference type="AlphaFoldDB" id="A0A8T2V5M4"/>
<keyword evidence="1" id="KW-1133">Transmembrane helix</keyword>
<dbReference type="EMBL" id="CM035408">
    <property type="protein sequence ID" value="KAH7442692.1"/>
    <property type="molecule type" value="Genomic_DNA"/>
</dbReference>
<keyword evidence="1" id="KW-0472">Membrane</keyword>
<reference evidence="2" key="1">
    <citation type="submission" date="2021-08" db="EMBL/GenBank/DDBJ databases">
        <title>WGS assembly of Ceratopteris richardii.</title>
        <authorList>
            <person name="Marchant D.B."/>
            <person name="Chen G."/>
            <person name="Jenkins J."/>
            <person name="Shu S."/>
            <person name="Leebens-Mack J."/>
            <person name="Grimwood J."/>
            <person name="Schmutz J."/>
            <person name="Soltis P."/>
            <person name="Soltis D."/>
            <person name="Chen Z.-H."/>
        </authorList>
    </citation>
    <scope>NUCLEOTIDE SEQUENCE</scope>
    <source>
        <strain evidence="2">Whitten #5841</strain>
        <tissue evidence="2">Leaf</tissue>
    </source>
</reference>
<sequence>MPVRDLVLLLMGFIGNSWCKLDDDKFKTVKVVVIFSYLLELAIFNTLKILAVFLQVSLCMKLGSHLYVSAVFINSFSSVFGYCVSVPCKLHMK</sequence>
<proteinExistence type="predicted"/>
<evidence type="ECO:0000256" key="1">
    <source>
        <dbReference type="SAM" id="Phobius"/>
    </source>
</evidence>
<protein>
    <submittedName>
        <fullName evidence="2">Uncharacterized protein</fullName>
    </submittedName>
</protein>
<feature type="transmembrane region" description="Helical" evidence="1">
    <location>
        <begin position="29"/>
        <end position="54"/>
    </location>
</feature>
<gene>
    <name evidence="2" type="ORF">KP509_03G099600</name>
</gene>
<comment type="caution">
    <text evidence="2">The sequence shown here is derived from an EMBL/GenBank/DDBJ whole genome shotgun (WGS) entry which is preliminary data.</text>
</comment>
<feature type="transmembrane region" description="Helical" evidence="1">
    <location>
        <begin position="66"/>
        <end position="87"/>
    </location>
</feature>
<evidence type="ECO:0000313" key="2">
    <source>
        <dbReference type="EMBL" id="KAH7442692.1"/>
    </source>
</evidence>